<comment type="caution">
    <text evidence="1">The sequence shown here is derived from an EMBL/GenBank/DDBJ whole genome shotgun (WGS) entry which is preliminary data.</text>
</comment>
<protein>
    <recommendedName>
        <fullName evidence="3">DUF5077 domain-containing protein</fullName>
    </recommendedName>
</protein>
<reference evidence="1 2" key="1">
    <citation type="submission" date="2016-12" db="EMBL/GenBank/DDBJ databases">
        <title>Study of bacterial adaptation to deep sea.</title>
        <authorList>
            <person name="Song J."/>
            <person name="Yoshizawa S."/>
            <person name="Kogure K."/>
        </authorList>
    </citation>
    <scope>NUCLEOTIDE SEQUENCE [LARGE SCALE GENOMIC DNA]</scope>
    <source>
        <strain evidence="1 2">SAORIC-165</strain>
    </source>
</reference>
<dbReference type="AlphaFoldDB" id="A0A2S7U7U3"/>
<proteinExistence type="predicted"/>
<name>A0A2S7U7U3_9BACT</name>
<organism evidence="1 2">
    <name type="scientific">Rubritalea profundi</name>
    <dbReference type="NCBI Taxonomy" id="1658618"/>
    <lineage>
        <taxon>Bacteria</taxon>
        <taxon>Pseudomonadati</taxon>
        <taxon>Verrucomicrobiota</taxon>
        <taxon>Verrucomicrobiia</taxon>
        <taxon>Verrucomicrobiales</taxon>
        <taxon>Rubritaleaceae</taxon>
        <taxon>Rubritalea</taxon>
    </lineage>
</organism>
<evidence type="ECO:0008006" key="3">
    <source>
        <dbReference type="Google" id="ProtNLM"/>
    </source>
</evidence>
<dbReference type="Pfam" id="PF11958">
    <property type="entry name" value="DUF3472"/>
    <property type="match status" value="1"/>
</dbReference>
<accession>A0A2S7U7U3</accession>
<dbReference type="InterPro" id="IPR021862">
    <property type="entry name" value="DUF3472"/>
</dbReference>
<evidence type="ECO:0000313" key="2">
    <source>
        <dbReference type="Proteomes" id="UP000239907"/>
    </source>
</evidence>
<dbReference type="EMBL" id="MQWA01000001">
    <property type="protein sequence ID" value="PQJ30352.1"/>
    <property type="molecule type" value="Genomic_DNA"/>
</dbReference>
<gene>
    <name evidence="1" type="ORF">BSZ32_12385</name>
</gene>
<sequence length="285" mass="31940">MKTITAAILSLTLAVTSQAISKEELVKRQCRSIHLGYTKSVDDPCYAYIDLSVEKSSPGTYFCALGFHMGHLGMQELANGKKVIIFSVLEHKNGRISKNVPENMRVKLIRKGDDVRFSSEGSGGQSFYDYDWQIREKVSFLVKSIRVNDTTTRYTGYFYNNKTKGWQLMTEFQTLAKGKQLGNGIYSFVEDFLRNYQSATVVRKASYTNAWASTDAKTWRPMPKARFTGDSTPSKNVDAGQISHGFFLQTGGTTNQATSKLWSTIETTPAQKKSIKVLPKELTDA</sequence>
<keyword evidence="2" id="KW-1185">Reference proteome</keyword>
<dbReference type="Proteomes" id="UP000239907">
    <property type="component" value="Unassembled WGS sequence"/>
</dbReference>
<evidence type="ECO:0000313" key="1">
    <source>
        <dbReference type="EMBL" id="PQJ30352.1"/>
    </source>
</evidence>